<keyword evidence="2" id="KW-1185">Reference proteome</keyword>
<dbReference type="Proteomes" id="UP000828390">
    <property type="component" value="Unassembled WGS sequence"/>
</dbReference>
<dbReference type="AlphaFoldDB" id="A0A9D4FBL3"/>
<protein>
    <submittedName>
        <fullName evidence="1">Uncharacterized protein</fullName>
    </submittedName>
</protein>
<reference evidence="1" key="2">
    <citation type="submission" date="2020-11" db="EMBL/GenBank/DDBJ databases">
        <authorList>
            <person name="McCartney M.A."/>
            <person name="Auch B."/>
            <person name="Kono T."/>
            <person name="Mallez S."/>
            <person name="Becker A."/>
            <person name="Gohl D.M."/>
            <person name="Silverstein K.A.T."/>
            <person name="Koren S."/>
            <person name="Bechman K.B."/>
            <person name="Herman A."/>
            <person name="Abrahante J.E."/>
            <person name="Garbe J."/>
        </authorList>
    </citation>
    <scope>NUCLEOTIDE SEQUENCE</scope>
    <source>
        <strain evidence="1">Duluth1</strain>
        <tissue evidence="1">Whole animal</tissue>
    </source>
</reference>
<gene>
    <name evidence="1" type="ORF">DPMN_148800</name>
</gene>
<organism evidence="1 2">
    <name type="scientific">Dreissena polymorpha</name>
    <name type="common">Zebra mussel</name>
    <name type="synonym">Mytilus polymorpha</name>
    <dbReference type="NCBI Taxonomy" id="45954"/>
    <lineage>
        <taxon>Eukaryota</taxon>
        <taxon>Metazoa</taxon>
        <taxon>Spiralia</taxon>
        <taxon>Lophotrochozoa</taxon>
        <taxon>Mollusca</taxon>
        <taxon>Bivalvia</taxon>
        <taxon>Autobranchia</taxon>
        <taxon>Heteroconchia</taxon>
        <taxon>Euheterodonta</taxon>
        <taxon>Imparidentia</taxon>
        <taxon>Neoheterodontei</taxon>
        <taxon>Myida</taxon>
        <taxon>Dreissenoidea</taxon>
        <taxon>Dreissenidae</taxon>
        <taxon>Dreissena</taxon>
    </lineage>
</organism>
<sequence>MDQNRYPKQLYEMLRRQDDAGRSNWATNVKRMLFNYGFGFAWLANGVGNSSDFLSQFKNRLKDCALQELQSKINNSPKGILRDIYC</sequence>
<proteinExistence type="predicted"/>
<reference evidence="1" key="1">
    <citation type="journal article" date="2019" name="bioRxiv">
        <title>The Genome of the Zebra Mussel, Dreissena polymorpha: A Resource for Invasive Species Research.</title>
        <authorList>
            <person name="McCartney M.A."/>
            <person name="Auch B."/>
            <person name="Kono T."/>
            <person name="Mallez S."/>
            <person name="Zhang Y."/>
            <person name="Obille A."/>
            <person name="Becker A."/>
            <person name="Abrahante J.E."/>
            <person name="Garbe J."/>
            <person name="Badalamenti J.P."/>
            <person name="Herman A."/>
            <person name="Mangelson H."/>
            <person name="Liachko I."/>
            <person name="Sullivan S."/>
            <person name="Sone E.D."/>
            <person name="Koren S."/>
            <person name="Silverstein K.A.T."/>
            <person name="Beckman K.B."/>
            <person name="Gohl D.M."/>
        </authorList>
    </citation>
    <scope>NUCLEOTIDE SEQUENCE</scope>
    <source>
        <strain evidence="1">Duluth1</strain>
        <tissue evidence="1">Whole animal</tissue>
    </source>
</reference>
<dbReference type="EMBL" id="JAIWYP010000007">
    <property type="protein sequence ID" value="KAH3795252.1"/>
    <property type="molecule type" value="Genomic_DNA"/>
</dbReference>
<name>A0A9D4FBL3_DREPO</name>
<evidence type="ECO:0000313" key="2">
    <source>
        <dbReference type="Proteomes" id="UP000828390"/>
    </source>
</evidence>
<accession>A0A9D4FBL3</accession>
<comment type="caution">
    <text evidence="1">The sequence shown here is derived from an EMBL/GenBank/DDBJ whole genome shotgun (WGS) entry which is preliminary data.</text>
</comment>
<evidence type="ECO:0000313" key="1">
    <source>
        <dbReference type="EMBL" id="KAH3795252.1"/>
    </source>
</evidence>